<keyword evidence="3 6" id="KW-0812">Transmembrane</keyword>
<evidence type="ECO:0000313" key="7">
    <source>
        <dbReference type="EMBL" id="TYP87000.1"/>
    </source>
</evidence>
<dbReference type="RefSeq" id="WP_235264481.1">
    <property type="nucleotide sequence ID" value="NZ_CP011451.1"/>
</dbReference>
<dbReference type="EMBL" id="VNHT01000028">
    <property type="protein sequence ID" value="TYP87000.1"/>
    <property type="molecule type" value="Genomic_DNA"/>
</dbReference>
<name>A0A5D3YBW5_9PROT</name>
<protein>
    <recommendedName>
        <fullName evidence="6">GDT1 family protein</fullName>
    </recommendedName>
</protein>
<organism evidence="7 8">
    <name type="scientific">Nitrosomonas communis</name>
    <dbReference type="NCBI Taxonomy" id="44574"/>
    <lineage>
        <taxon>Bacteria</taxon>
        <taxon>Pseudomonadati</taxon>
        <taxon>Pseudomonadota</taxon>
        <taxon>Betaproteobacteria</taxon>
        <taxon>Nitrosomonadales</taxon>
        <taxon>Nitrosomonadaceae</taxon>
        <taxon>Nitrosomonas</taxon>
    </lineage>
</organism>
<proteinExistence type="inferred from homology"/>
<keyword evidence="4 6" id="KW-1133">Transmembrane helix</keyword>
<evidence type="ECO:0000256" key="1">
    <source>
        <dbReference type="ARBA" id="ARBA00004141"/>
    </source>
</evidence>
<evidence type="ECO:0000256" key="5">
    <source>
        <dbReference type="ARBA" id="ARBA00023136"/>
    </source>
</evidence>
<dbReference type="Proteomes" id="UP000324176">
    <property type="component" value="Unassembled WGS sequence"/>
</dbReference>
<comment type="subcellular location">
    <subcellularLocation>
        <location evidence="1 6">Membrane</location>
        <topology evidence="1 6">Multi-pass membrane protein</topology>
    </subcellularLocation>
</comment>
<dbReference type="GO" id="GO:0016020">
    <property type="term" value="C:membrane"/>
    <property type="evidence" value="ECO:0007669"/>
    <property type="project" value="UniProtKB-SubCell"/>
</dbReference>
<comment type="similarity">
    <text evidence="2 6">Belongs to the GDT1 family.</text>
</comment>
<evidence type="ECO:0000256" key="6">
    <source>
        <dbReference type="RuleBase" id="RU365102"/>
    </source>
</evidence>
<sequence>MDYKLLFTVFTAVFIAELGDKTQLATMLFAADKDVSKITIFFGASLALILTSAIGVLLGG</sequence>
<feature type="transmembrane region" description="Helical" evidence="6">
    <location>
        <begin position="38"/>
        <end position="58"/>
    </location>
</feature>
<dbReference type="GO" id="GO:0046873">
    <property type="term" value="F:metal ion transmembrane transporter activity"/>
    <property type="evidence" value="ECO:0007669"/>
    <property type="project" value="InterPro"/>
</dbReference>
<comment type="caution">
    <text evidence="7">The sequence shown here is derived from an EMBL/GenBank/DDBJ whole genome shotgun (WGS) entry which is preliminary data.</text>
</comment>
<evidence type="ECO:0000256" key="3">
    <source>
        <dbReference type="ARBA" id="ARBA00022692"/>
    </source>
</evidence>
<evidence type="ECO:0000256" key="4">
    <source>
        <dbReference type="ARBA" id="ARBA00022989"/>
    </source>
</evidence>
<evidence type="ECO:0000313" key="8">
    <source>
        <dbReference type="Proteomes" id="UP000324176"/>
    </source>
</evidence>
<dbReference type="InterPro" id="IPR001727">
    <property type="entry name" value="GDT1-like"/>
</dbReference>
<reference evidence="7 8" key="1">
    <citation type="submission" date="2019-07" db="EMBL/GenBank/DDBJ databases">
        <title>Active sludge and wastewater microbial communities from Klosterneuburg, Austria.</title>
        <authorList>
            <person name="Wagner M."/>
        </authorList>
    </citation>
    <scope>NUCLEOTIDE SEQUENCE [LARGE SCALE GENOMIC DNA]</scope>
    <source>
        <strain evidence="7 8">Nm2</strain>
    </source>
</reference>
<evidence type="ECO:0000256" key="2">
    <source>
        <dbReference type="ARBA" id="ARBA00009190"/>
    </source>
</evidence>
<comment type="caution">
    <text evidence="6">Lacks conserved residue(s) required for the propagation of feature annotation.</text>
</comment>
<gene>
    <name evidence="7" type="ORF">BCL69_102831</name>
</gene>
<dbReference type="Pfam" id="PF01169">
    <property type="entry name" value="GDT1"/>
    <property type="match status" value="1"/>
</dbReference>
<dbReference type="AlphaFoldDB" id="A0A5D3YBW5"/>
<keyword evidence="5 6" id="KW-0472">Membrane</keyword>
<accession>A0A5D3YBW5</accession>